<dbReference type="SMART" id="SM00327">
    <property type="entry name" value="VWA"/>
    <property type="match status" value="1"/>
</dbReference>
<dbReference type="InterPro" id="IPR002035">
    <property type="entry name" value="VWF_A"/>
</dbReference>
<dbReference type="SUPFAM" id="SSF53300">
    <property type="entry name" value="vWA-like"/>
    <property type="match status" value="1"/>
</dbReference>
<dbReference type="CDD" id="cd01472">
    <property type="entry name" value="vWA_collagen"/>
    <property type="match status" value="1"/>
</dbReference>
<dbReference type="PROSITE" id="PS50234">
    <property type="entry name" value="VWFA"/>
    <property type="match status" value="1"/>
</dbReference>
<dbReference type="InterPro" id="IPR036465">
    <property type="entry name" value="vWFA_dom_sf"/>
</dbReference>
<evidence type="ECO:0000313" key="3">
    <source>
        <dbReference type="Proteomes" id="UP001217089"/>
    </source>
</evidence>
<feature type="domain" description="VWFA" evidence="1">
    <location>
        <begin position="45"/>
        <end position="218"/>
    </location>
</feature>
<sequence length="239" mass="25892">MVISATHVNVINTTKAQIAKQVRYHYVHFIRVDYSDMPCHSVKADIMMLLDSSASVGSTYFRKQLQFVQSVVNSFDIGQSSVNMGVVTFSSAPHPQFKLNDYQTKHSLIDAINRIHHQSGGTNTDSAIDYLLKHSFTARNGDRSDAPNIAVIITDGQSSSRQSTIREANLLHNRGITTVAIGIGGGINLKELIGIASNQSLVFTVANFDALHTIQGLVDHSICQASAGGVPTIWPGMIG</sequence>
<dbReference type="EMBL" id="JARBDR010000342">
    <property type="protein sequence ID" value="KAJ8314226.1"/>
    <property type="molecule type" value="Genomic_DNA"/>
</dbReference>
<keyword evidence="3" id="KW-1185">Reference proteome</keyword>
<evidence type="ECO:0000313" key="2">
    <source>
        <dbReference type="EMBL" id="KAJ8314226.1"/>
    </source>
</evidence>
<dbReference type="Gene3D" id="3.40.50.410">
    <property type="entry name" value="von Willebrand factor, type A domain"/>
    <property type="match status" value="1"/>
</dbReference>
<protein>
    <recommendedName>
        <fullName evidence="1">VWFA domain-containing protein</fullName>
    </recommendedName>
</protein>
<reference evidence="2 3" key="1">
    <citation type="submission" date="2022-12" db="EMBL/GenBank/DDBJ databases">
        <title>Chromosome-level genome of Tegillarca granosa.</title>
        <authorList>
            <person name="Kim J."/>
        </authorList>
    </citation>
    <scope>NUCLEOTIDE SEQUENCE [LARGE SCALE GENOMIC DNA]</scope>
    <source>
        <strain evidence="2">Teg-2019</strain>
        <tissue evidence="2">Adductor muscle</tissue>
    </source>
</reference>
<comment type="caution">
    <text evidence="2">The sequence shown here is derived from an EMBL/GenBank/DDBJ whole genome shotgun (WGS) entry which is preliminary data.</text>
</comment>
<dbReference type="InterPro" id="IPR050525">
    <property type="entry name" value="ECM_Assembly_Org"/>
</dbReference>
<proteinExistence type="predicted"/>
<dbReference type="PRINTS" id="PR00453">
    <property type="entry name" value="VWFADOMAIN"/>
</dbReference>
<accession>A0ABQ9FA82</accession>
<dbReference type="PANTHER" id="PTHR24020">
    <property type="entry name" value="COLLAGEN ALPHA"/>
    <property type="match status" value="1"/>
</dbReference>
<organism evidence="2 3">
    <name type="scientific">Tegillarca granosa</name>
    <name type="common">Malaysian cockle</name>
    <name type="synonym">Anadara granosa</name>
    <dbReference type="NCBI Taxonomy" id="220873"/>
    <lineage>
        <taxon>Eukaryota</taxon>
        <taxon>Metazoa</taxon>
        <taxon>Spiralia</taxon>
        <taxon>Lophotrochozoa</taxon>
        <taxon>Mollusca</taxon>
        <taxon>Bivalvia</taxon>
        <taxon>Autobranchia</taxon>
        <taxon>Pteriomorphia</taxon>
        <taxon>Arcoida</taxon>
        <taxon>Arcoidea</taxon>
        <taxon>Arcidae</taxon>
        <taxon>Tegillarca</taxon>
    </lineage>
</organism>
<dbReference type="PANTHER" id="PTHR24020:SF84">
    <property type="entry name" value="VWFA DOMAIN-CONTAINING PROTEIN"/>
    <property type="match status" value="1"/>
</dbReference>
<evidence type="ECO:0000259" key="1">
    <source>
        <dbReference type="PROSITE" id="PS50234"/>
    </source>
</evidence>
<name>A0ABQ9FA82_TEGGR</name>
<gene>
    <name evidence="2" type="ORF">KUTeg_008787</name>
</gene>
<dbReference type="Pfam" id="PF00092">
    <property type="entry name" value="VWA"/>
    <property type="match status" value="1"/>
</dbReference>
<dbReference type="Proteomes" id="UP001217089">
    <property type="component" value="Unassembled WGS sequence"/>
</dbReference>